<dbReference type="WBParaSite" id="maker-unitig_22885-snap-gene-0.2-mRNA-1">
    <property type="protein sequence ID" value="maker-unitig_22885-snap-gene-0.2-mRNA-1"/>
    <property type="gene ID" value="maker-unitig_22885-snap-gene-0.2"/>
</dbReference>
<reference evidence="3" key="1">
    <citation type="submission" date="2016-11" db="UniProtKB">
        <authorList>
            <consortium name="WormBaseParasite"/>
        </authorList>
    </citation>
    <scope>IDENTIFICATION</scope>
</reference>
<proteinExistence type="predicted"/>
<protein>
    <submittedName>
        <fullName evidence="3">Protein kinase domain-containing protein</fullName>
    </submittedName>
</protein>
<dbReference type="AlphaFoldDB" id="A0A1I8F6T9"/>
<evidence type="ECO:0000313" key="2">
    <source>
        <dbReference type="Proteomes" id="UP000095280"/>
    </source>
</evidence>
<keyword evidence="2" id="KW-1185">Reference proteome</keyword>
<feature type="compositionally biased region" description="Low complexity" evidence="1">
    <location>
        <begin position="367"/>
        <end position="380"/>
    </location>
</feature>
<accession>A0A1I8F6T9</accession>
<evidence type="ECO:0000256" key="1">
    <source>
        <dbReference type="SAM" id="MobiDB-lite"/>
    </source>
</evidence>
<name>A0A1I8F6T9_9PLAT</name>
<sequence>EYTVYPVANPPRSAQESLCPRFPTQRQLQHVPQDSFSGLCLHCALKEAAIRLQPESPVTTAMLSKAMTSHASFEGSLPVVDFLSGLLARRRQGGGHGARGYAQSNDEIVCGAVPHWPAAWAHMTSLAEAETASSCSGGCRLIDLQIYVYNLLSPGALCCSALDNLPLDPSVLKVQFANYLILDLRFMIFLNATLLGLTFRRAEPLRAILWGRHADRRTPFATSLMTPIYKVPRRLAAAGTAPRKSGSAGDQRRARELSITRCCTWRIPTHSTPTIVGLTWCLAALASCLFDSQLAAAEEPLLLHWGLGQRQLSPGELARAGASLQSVRCRPISKSIGNFACCPASCLCCSCAARNPRLWRRLSKKMQQQQQQPAAADASASTGGTGHNVHREQLCAGKYTREETELVLSSLAEGGTNGSDSSMAAGGRAQLCIPWCMAASWRSAFRKQLQHPAQGGVLSRLPGRNPAETRTKVVGTDELVVAAVLGEDGQPLCRLDGLRANGVAARSHLLHPEQPSGTSRRRRPAASCLSMQTRLRHLTLELLGPAPPPSAIFNRIFSQPRSNVGWRIRTTDDDSLKFGLRLAADTSPLTEALRSNVADSAFLLRLLLSAASDAAAACQKRQRSQSGDIDTAGLAF</sequence>
<dbReference type="Proteomes" id="UP000095280">
    <property type="component" value="Unplaced"/>
</dbReference>
<evidence type="ECO:0000313" key="3">
    <source>
        <dbReference type="WBParaSite" id="maker-unitig_22885-snap-gene-0.2-mRNA-1"/>
    </source>
</evidence>
<organism evidence="2 3">
    <name type="scientific">Macrostomum lignano</name>
    <dbReference type="NCBI Taxonomy" id="282301"/>
    <lineage>
        <taxon>Eukaryota</taxon>
        <taxon>Metazoa</taxon>
        <taxon>Spiralia</taxon>
        <taxon>Lophotrochozoa</taxon>
        <taxon>Platyhelminthes</taxon>
        <taxon>Rhabditophora</taxon>
        <taxon>Macrostomorpha</taxon>
        <taxon>Macrostomida</taxon>
        <taxon>Macrostomidae</taxon>
        <taxon>Macrostomum</taxon>
    </lineage>
</organism>
<feature type="region of interest" description="Disordered" evidence="1">
    <location>
        <begin position="363"/>
        <end position="387"/>
    </location>
</feature>